<protein>
    <recommendedName>
        <fullName evidence="2">Biotin transporter</fullName>
    </recommendedName>
</protein>
<reference evidence="4 5" key="1">
    <citation type="submission" date="2021-10" db="EMBL/GenBank/DDBJ databases">
        <title>Anaerobic single-cell dispensing facilitates the cultivation of human gut bacteria.</title>
        <authorList>
            <person name="Afrizal A."/>
        </authorList>
    </citation>
    <scope>NUCLEOTIDE SEQUENCE [LARGE SCALE GENOMIC DNA]</scope>
    <source>
        <strain evidence="4 5">CLA-AA-H276</strain>
    </source>
</reference>
<keyword evidence="5" id="KW-1185">Reference proteome</keyword>
<accession>A0AAE3A8Q4</accession>
<evidence type="ECO:0000313" key="4">
    <source>
        <dbReference type="EMBL" id="MCC2125220.1"/>
    </source>
</evidence>
<dbReference type="GO" id="GO:0015225">
    <property type="term" value="F:biotin transmembrane transporter activity"/>
    <property type="evidence" value="ECO:0007669"/>
    <property type="project" value="UniProtKB-UniRule"/>
</dbReference>
<comment type="caution">
    <text evidence="4">The sequence shown here is derived from an EMBL/GenBank/DDBJ whole genome shotgun (WGS) entry which is preliminary data.</text>
</comment>
<keyword evidence="2" id="KW-1003">Cell membrane</keyword>
<comment type="subcellular location">
    <subcellularLocation>
        <location evidence="2">Cell membrane</location>
        <topology evidence="2">Multi-pass membrane protein</topology>
    </subcellularLocation>
</comment>
<feature type="transmembrane region" description="Helical" evidence="3">
    <location>
        <begin position="34"/>
        <end position="50"/>
    </location>
</feature>
<dbReference type="PANTHER" id="PTHR34295">
    <property type="entry name" value="BIOTIN TRANSPORTER BIOY"/>
    <property type="match status" value="1"/>
</dbReference>
<sequence>MKTSSKTQSIAMIGMFTAVLAVLSILQIPMPSGVPITLQTFAVALCGYCLGKKNGTLCVALYLILGFVGVPVFTGMTAGIGKLFGYTGGFLYGFLFLAFFCGLGSQLKNHAVGVLVGVVGLLICHVLGAFHYSVIAATGFGPAFLLVSVPYLVKDVLSIIGALVVALVIKKTLSKSGIILNTKTAA</sequence>
<keyword evidence="3" id="KW-1133">Transmembrane helix</keyword>
<evidence type="ECO:0000313" key="5">
    <source>
        <dbReference type="Proteomes" id="UP001198220"/>
    </source>
</evidence>
<feature type="transmembrane region" description="Helical" evidence="3">
    <location>
        <begin position="57"/>
        <end position="77"/>
    </location>
</feature>
<gene>
    <name evidence="4" type="ORF">LKD36_03390</name>
</gene>
<keyword evidence="2" id="KW-0813">Transport</keyword>
<feature type="transmembrane region" description="Helical" evidence="3">
    <location>
        <begin position="83"/>
        <end position="104"/>
    </location>
</feature>
<feature type="transmembrane region" description="Helical" evidence="3">
    <location>
        <begin position="144"/>
        <end position="169"/>
    </location>
</feature>
<keyword evidence="3" id="KW-0812">Transmembrane</keyword>
<dbReference type="PANTHER" id="PTHR34295:SF1">
    <property type="entry name" value="BIOTIN TRANSPORTER BIOY"/>
    <property type="match status" value="1"/>
</dbReference>
<dbReference type="AlphaFoldDB" id="A0AAE3A8Q4"/>
<comment type="similarity">
    <text evidence="1 2">Belongs to the BioY family.</text>
</comment>
<dbReference type="PIRSF" id="PIRSF016661">
    <property type="entry name" value="BioY"/>
    <property type="match status" value="1"/>
</dbReference>
<keyword evidence="2 3" id="KW-0472">Membrane</keyword>
<dbReference type="GO" id="GO:0005886">
    <property type="term" value="C:plasma membrane"/>
    <property type="evidence" value="ECO:0007669"/>
    <property type="project" value="UniProtKB-SubCell"/>
</dbReference>
<dbReference type="Pfam" id="PF02632">
    <property type="entry name" value="BioY"/>
    <property type="match status" value="1"/>
</dbReference>
<dbReference type="Gene3D" id="1.10.1760.20">
    <property type="match status" value="1"/>
</dbReference>
<evidence type="ECO:0000256" key="1">
    <source>
        <dbReference type="ARBA" id="ARBA00010692"/>
    </source>
</evidence>
<name>A0AAE3A8Q4_9FIRM</name>
<evidence type="ECO:0000256" key="2">
    <source>
        <dbReference type="PIRNR" id="PIRNR016661"/>
    </source>
</evidence>
<organism evidence="4 5">
    <name type="scientific">Hominiventricola filiformis</name>
    <dbReference type="NCBI Taxonomy" id="2885352"/>
    <lineage>
        <taxon>Bacteria</taxon>
        <taxon>Bacillati</taxon>
        <taxon>Bacillota</taxon>
        <taxon>Clostridia</taxon>
        <taxon>Lachnospirales</taxon>
        <taxon>Lachnospiraceae</taxon>
        <taxon>Hominiventricola</taxon>
    </lineage>
</organism>
<feature type="transmembrane region" description="Helical" evidence="3">
    <location>
        <begin position="111"/>
        <end position="132"/>
    </location>
</feature>
<dbReference type="Proteomes" id="UP001198220">
    <property type="component" value="Unassembled WGS sequence"/>
</dbReference>
<evidence type="ECO:0000256" key="3">
    <source>
        <dbReference type="SAM" id="Phobius"/>
    </source>
</evidence>
<dbReference type="EMBL" id="JAJEPS010000002">
    <property type="protein sequence ID" value="MCC2125220.1"/>
    <property type="molecule type" value="Genomic_DNA"/>
</dbReference>
<dbReference type="RefSeq" id="WP_308458682.1">
    <property type="nucleotide sequence ID" value="NZ_JAJEPS010000002.1"/>
</dbReference>
<proteinExistence type="inferred from homology"/>
<dbReference type="InterPro" id="IPR003784">
    <property type="entry name" value="BioY"/>
</dbReference>
<feature type="transmembrane region" description="Helical" evidence="3">
    <location>
        <begin position="9"/>
        <end position="28"/>
    </location>
</feature>